<accession>A0AAE1L164</accession>
<keyword evidence="2" id="KW-1185">Reference proteome</keyword>
<dbReference type="AlphaFoldDB" id="A0AAE1L164"/>
<dbReference type="Gene3D" id="3.30.70.270">
    <property type="match status" value="1"/>
</dbReference>
<dbReference type="EMBL" id="JAWQEG010000251">
    <property type="protein sequence ID" value="KAK3892569.1"/>
    <property type="molecule type" value="Genomic_DNA"/>
</dbReference>
<dbReference type="Proteomes" id="UP001286313">
    <property type="component" value="Unassembled WGS sequence"/>
</dbReference>
<evidence type="ECO:0000313" key="2">
    <source>
        <dbReference type="Proteomes" id="UP001286313"/>
    </source>
</evidence>
<gene>
    <name evidence="1" type="ORF">Pcinc_003546</name>
</gene>
<organism evidence="1 2">
    <name type="scientific">Petrolisthes cinctipes</name>
    <name type="common">Flat porcelain crab</name>
    <dbReference type="NCBI Taxonomy" id="88211"/>
    <lineage>
        <taxon>Eukaryota</taxon>
        <taxon>Metazoa</taxon>
        <taxon>Ecdysozoa</taxon>
        <taxon>Arthropoda</taxon>
        <taxon>Crustacea</taxon>
        <taxon>Multicrustacea</taxon>
        <taxon>Malacostraca</taxon>
        <taxon>Eumalacostraca</taxon>
        <taxon>Eucarida</taxon>
        <taxon>Decapoda</taxon>
        <taxon>Pleocyemata</taxon>
        <taxon>Anomura</taxon>
        <taxon>Galatheoidea</taxon>
        <taxon>Porcellanidae</taxon>
        <taxon>Petrolisthes</taxon>
    </lineage>
</organism>
<name>A0AAE1L164_PETCI</name>
<protein>
    <recommendedName>
        <fullName evidence="3">Reverse transcriptase domain-containing protein</fullName>
    </recommendedName>
</protein>
<dbReference type="InterPro" id="IPR043128">
    <property type="entry name" value="Rev_trsase/Diguanyl_cyclase"/>
</dbReference>
<dbReference type="InterPro" id="IPR043502">
    <property type="entry name" value="DNA/RNA_pol_sf"/>
</dbReference>
<evidence type="ECO:0008006" key="3">
    <source>
        <dbReference type="Google" id="ProtNLM"/>
    </source>
</evidence>
<dbReference type="Gene3D" id="3.10.10.10">
    <property type="entry name" value="HIV Type 1 Reverse Transcriptase, subunit A, domain 1"/>
    <property type="match status" value="1"/>
</dbReference>
<evidence type="ECO:0000313" key="1">
    <source>
        <dbReference type="EMBL" id="KAK3892569.1"/>
    </source>
</evidence>
<dbReference type="SUPFAM" id="SSF56672">
    <property type="entry name" value="DNA/RNA polymerases"/>
    <property type="match status" value="1"/>
</dbReference>
<proteinExistence type="predicted"/>
<dbReference type="GO" id="GO:0071897">
    <property type="term" value="P:DNA biosynthetic process"/>
    <property type="evidence" value="ECO:0007669"/>
    <property type="project" value="UniProtKB-ARBA"/>
</dbReference>
<sequence>MAQSATFSSLSKIKNVQPQPDLDLKIQLLLLKGAIYEVPYQPCFVSRIFLVPKSKDHLIIDLSSLNSHILAPYFHMHNHKSLADSLHPPAWMSTIDLQDAYLHVPI</sequence>
<comment type="caution">
    <text evidence="1">The sequence shown here is derived from an EMBL/GenBank/DDBJ whole genome shotgun (WGS) entry which is preliminary data.</text>
</comment>
<reference evidence="1" key="1">
    <citation type="submission" date="2023-10" db="EMBL/GenBank/DDBJ databases">
        <title>Genome assemblies of two species of porcelain crab, Petrolisthes cinctipes and Petrolisthes manimaculis (Anomura: Porcellanidae).</title>
        <authorList>
            <person name="Angst P."/>
        </authorList>
    </citation>
    <scope>NUCLEOTIDE SEQUENCE</scope>
    <source>
        <strain evidence="1">PB745_01</strain>
        <tissue evidence="1">Gill</tissue>
    </source>
</reference>